<keyword evidence="2" id="KW-1185">Reference proteome</keyword>
<dbReference type="KEGG" id="ccjz:ccrud_05080"/>
<dbReference type="EMBL" id="CP015622">
    <property type="protein sequence ID" value="ANE03648.1"/>
    <property type="molecule type" value="Genomic_DNA"/>
</dbReference>
<reference evidence="1 2" key="1">
    <citation type="submission" date="2016-05" db="EMBL/GenBank/DDBJ databases">
        <title>Complete genome sequence of Corynebacterium crudilactis, a new Corynebacterium species isolated from raw cow's milk.</title>
        <authorList>
            <person name="Christian R."/>
            <person name="Zimmermann J."/>
            <person name="Lipski A."/>
            <person name="Kalinowski J."/>
        </authorList>
    </citation>
    <scope>NUCLEOTIDE SEQUENCE [LARGE SCALE GENOMIC DNA]</scope>
    <source>
        <strain evidence="1 2">JZ16</strain>
    </source>
</reference>
<dbReference type="AlphaFoldDB" id="A0A172QSL0"/>
<dbReference type="Proteomes" id="UP000076929">
    <property type="component" value="Chromosome"/>
</dbReference>
<accession>A0A172QSL0</accession>
<evidence type="ECO:0000313" key="2">
    <source>
        <dbReference type="Proteomes" id="UP000076929"/>
    </source>
</evidence>
<gene>
    <name evidence="1" type="ORF">ccrud_05080</name>
</gene>
<evidence type="ECO:0000313" key="1">
    <source>
        <dbReference type="EMBL" id="ANE03648.1"/>
    </source>
</evidence>
<sequence length="73" mass="8127">MILNKEMTIESRKPPLLRIGNSNNATAMSKVATIKPTIAVRLKRPCGKATRKPMGEIIAMVRREKPAARRKAD</sequence>
<name>A0A172QSL0_9CORY</name>
<protein>
    <submittedName>
        <fullName evidence="1">Uncharacterized protein</fullName>
    </submittedName>
</protein>
<proteinExistence type="predicted"/>
<organism evidence="1 2">
    <name type="scientific">Corynebacterium crudilactis</name>
    <dbReference type="NCBI Taxonomy" id="1652495"/>
    <lineage>
        <taxon>Bacteria</taxon>
        <taxon>Bacillati</taxon>
        <taxon>Actinomycetota</taxon>
        <taxon>Actinomycetes</taxon>
        <taxon>Mycobacteriales</taxon>
        <taxon>Corynebacteriaceae</taxon>
        <taxon>Corynebacterium</taxon>
    </lineage>
</organism>